<dbReference type="PANTHER" id="PTHR43654:SF1">
    <property type="entry name" value="ISOPENTENYL PHOSPHATE KINASE"/>
    <property type="match status" value="1"/>
</dbReference>
<evidence type="ECO:0000256" key="2">
    <source>
        <dbReference type="ARBA" id="ARBA00012908"/>
    </source>
</evidence>
<gene>
    <name evidence="14" type="ORF">J2753_002055</name>
</gene>
<evidence type="ECO:0000256" key="6">
    <source>
        <dbReference type="ARBA" id="ARBA00022777"/>
    </source>
</evidence>
<dbReference type="PIRSF" id="PIRSF016496">
    <property type="entry name" value="Kin_FomA"/>
    <property type="match status" value="1"/>
</dbReference>
<dbReference type="InterPro" id="IPR036393">
    <property type="entry name" value="AceGlu_kinase-like_sf"/>
</dbReference>
<feature type="binding site" evidence="11">
    <location>
        <position position="76"/>
    </location>
    <ligand>
        <name>substrate</name>
    </ligand>
</feature>
<comment type="subunit">
    <text evidence="10">Homodimer.</text>
</comment>
<dbReference type="OrthoDB" id="15328at2157"/>
<evidence type="ECO:0000256" key="4">
    <source>
        <dbReference type="ARBA" id="ARBA00022679"/>
    </source>
</evidence>
<dbReference type="InterPro" id="IPR024192">
    <property type="entry name" value="Fosfomycin_R_FomA-type"/>
</dbReference>
<keyword evidence="5 10" id="KW-0547">Nucleotide-binding</keyword>
<keyword evidence="8" id="KW-0414">Isoprene biosynthesis</keyword>
<evidence type="ECO:0000256" key="8">
    <source>
        <dbReference type="ARBA" id="ARBA00023229"/>
    </source>
</evidence>
<evidence type="ECO:0000256" key="12">
    <source>
        <dbReference type="PIRSR" id="PIRSR016496-2"/>
    </source>
</evidence>
<dbReference type="RefSeq" id="WP_209491876.1">
    <property type="nucleotide sequence ID" value="NZ_JAGGLC010000004.1"/>
</dbReference>
<feature type="domain" description="Aspartate/glutamate/uridylate kinase" evidence="13">
    <location>
        <begin position="4"/>
        <end position="242"/>
    </location>
</feature>
<feature type="binding site" evidence="11">
    <location>
        <position position="236"/>
    </location>
    <ligand>
        <name>ATP</name>
        <dbReference type="ChEBI" id="CHEBI:30616"/>
    </ligand>
</feature>
<evidence type="ECO:0000259" key="13">
    <source>
        <dbReference type="Pfam" id="PF00696"/>
    </source>
</evidence>
<dbReference type="AlphaFoldDB" id="A0A8T4H189"/>
<evidence type="ECO:0000256" key="11">
    <source>
        <dbReference type="PIRSR" id="PIRSR016496-1"/>
    </source>
</evidence>
<dbReference type="Gene3D" id="3.40.1160.10">
    <property type="entry name" value="Acetylglutamate kinase-like"/>
    <property type="match status" value="1"/>
</dbReference>
<name>A0A8T4H189_9EURY</name>
<comment type="similarity">
    <text evidence="1 10">Belongs to the isopentenyl phosphate kinase family.</text>
</comment>
<evidence type="ECO:0000256" key="7">
    <source>
        <dbReference type="ARBA" id="ARBA00022840"/>
    </source>
</evidence>
<evidence type="ECO:0000256" key="9">
    <source>
        <dbReference type="ARBA" id="ARBA00049063"/>
    </source>
</evidence>
<comment type="function">
    <text evidence="10">Catalyzes the phosphorylation of isopentenyl phosphate (IP) to isopentenyl diphosphate (IPP). Functions in an alternate mevalonate (MVA) pathway leading to IPP, a key precursor for the biosynthesis of isoprenoid compounds such as archaeal membrane lipids.</text>
</comment>
<protein>
    <recommendedName>
        <fullName evidence="3 10">Isopentenyl phosphate kinase</fullName>
        <shortName evidence="10">IPK</shortName>
        <ecNumber evidence="2 10">2.7.4.26</ecNumber>
    </recommendedName>
</protein>
<dbReference type="SUPFAM" id="SSF53633">
    <property type="entry name" value="Carbamate kinase-like"/>
    <property type="match status" value="1"/>
</dbReference>
<keyword evidence="7 10" id="KW-0067">ATP-binding</keyword>
<keyword evidence="4 10" id="KW-0808">Transferase</keyword>
<accession>A0A8T4H189</accession>
<evidence type="ECO:0000256" key="1">
    <source>
        <dbReference type="ARBA" id="ARBA00010540"/>
    </source>
</evidence>
<evidence type="ECO:0000313" key="14">
    <source>
        <dbReference type="EMBL" id="MBP1987554.1"/>
    </source>
</evidence>
<comment type="catalytic activity">
    <reaction evidence="9 10">
        <text>isopentenyl phosphate + ATP = isopentenyl diphosphate + ADP</text>
        <dbReference type="Rhea" id="RHEA:33963"/>
        <dbReference type="ChEBI" id="CHEBI:30616"/>
        <dbReference type="ChEBI" id="CHEBI:65078"/>
        <dbReference type="ChEBI" id="CHEBI:128769"/>
        <dbReference type="ChEBI" id="CHEBI:456216"/>
        <dbReference type="EC" id="2.7.4.26"/>
    </reaction>
</comment>
<dbReference type="EC" id="2.7.4.26" evidence="2 10"/>
<feature type="site" description="Transition state stabilizer" evidence="12">
    <location>
        <position position="16"/>
    </location>
</feature>
<dbReference type="GO" id="GO:0102043">
    <property type="term" value="F:isopentenyl phosphate kinase activity"/>
    <property type="evidence" value="ECO:0007669"/>
    <property type="project" value="UniProtKB-EC"/>
</dbReference>
<organism evidence="14 15">
    <name type="scientific">Halolamina salifodinae</name>
    <dbReference type="NCBI Taxonomy" id="1202767"/>
    <lineage>
        <taxon>Archaea</taxon>
        <taxon>Methanobacteriati</taxon>
        <taxon>Methanobacteriota</taxon>
        <taxon>Stenosarchaea group</taxon>
        <taxon>Halobacteria</taxon>
        <taxon>Halobacteriales</taxon>
        <taxon>Haloferacaceae</taxon>
    </lineage>
</organism>
<comment type="caution">
    <text evidence="14">The sequence shown here is derived from an EMBL/GenBank/DDBJ whole genome shotgun (WGS) entry which is preliminary data.</text>
</comment>
<dbReference type="NCBIfam" id="NF040647">
    <property type="entry name" value="IPPK_Arch"/>
    <property type="match status" value="1"/>
</dbReference>
<feature type="binding site" evidence="11">
    <location>
        <position position="72"/>
    </location>
    <ligand>
        <name>ATP</name>
        <dbReference type="ChEBI" id="CHEBI:30616"/>
    </ligand>
</feature>
<evidence type="ECO:0000256" key="5">
    <source>
        <dbReference type="ARBA" id="ARBA00022741"/>
    </source>
</evidence>
<keyword evidence="6 10" id="KW-0418">Kinase</keyword>
<proteinExistence type="inferred from homology"/>
<keyword evidence="15" id="KW-1185">Reference proteome</keyword>
<dbReference type="GO" id="GO:0005829">
    <property type="term" value="C:cytosol"/>
    <property type="evidence" value="ECO:0007669"/>
    <property type="project" value="TreeGrafter"/>
</dbReference>
<feature type="binding site" evidence="11">
    <location>
        <begin position="7"/>
        <end position="11"/>
    </location>
    <ligand>
        <name>ATP</name>
        <dbReference type="ChEBI" id="CHEBI:30616"/>
    </ligand>
</feature>
<dbReference type="GO" id="GO:0005524">
    <property type="term" value="F:ATP binding"/>
    <property type="evidence" value="ECO:0007669"/>
    <property type="project" value="UniProtKB-KW"/>
</dbReference>
<dbReference type="GO" id="GO:0016114">
    <property type="term" value="P:terpenoid biosynthetic process"/>
    <property type="evidence" value="ECO:0007669"/>
    <property type="project" value="TreeGrafter"/>
</dbReference>
<dbReference type="InterPro" id="IPR001048">
    <property type="entry name" value="Asp/Glu/Uridylate_kinase"/>
</dbReference>
<evidence type="ECO:0000313" key="15">
    <source>
        <dbReference type="Proteomes" id="UP000823736"/>
    </source>
</evidence>
<evidence type="ECO:0000256" key="10">
    <source>
        <dbReference type="PIRNR" id="PIRNR016496"/>
    </source>
</evidence>
<reference evidence="14" key="1">
    <citation type="submission" date="2021-03" db="EMBL/GenBank/DDBJ databases">
        <title>Genomic Encyclopedia of Type Strains, Phase IV (KMG-IV): sequencing the most valuable type-strain genomes for metagenomic binning, comparative biology and taxonomic classification.</title>
        <authorList>
            <person name="Goeker M."/>
        </authorList>
    </citation>
    <scope>NUCLEOTIDE SEQUENCE</scope>
    <source>
        <strain evidence="14">DSM 26232</strain>
    </source>
</reference>
<dbReference type="Pfam" id="PF00696">
    <property type="entry name" value="AA_kinase"/>
    <property type="match status" value="1"/>
</dbReference>
<sequence>MSPTILKLGGSVITEKDRAETLDGEALDAAADAIAENFQFSAGNQNAPRSGDIADALKRGDVSGLVVVHGGGSFGHHHASEAGVTTTDGSADAGDAIAIHGAMKTLNQFVLSRLHDRGVPALPVHPLSAGSRDADGGLDLPMNQTATMLNEGFVPVLHGDVIATEGEGVTVLSGDEIVTTAAEHLSADRVGLCSTVPGVLDTEDEVIPEITAFDDAADALGGSDADADVTGGMAAKVRELLDLGAPASVFGPDDIGAFLAGENPGTTIRSDD</sequence>
<feature type="binding site" evidence="11">
    <location>
        <position position="232"/>
    </location>
    <ligand>
        <name>ATP</name>
        <dbReference type="ChEBI" id="CHEBI:30616"/>
    </ligand>
</feature>
<dbReference type="GO" id="GO:0016301">
    <property type="term" value="F:kinase activity"/>
    <property type="evidence" value="ECO:0007669"/>
    <property type="project" value="UniProtKB-KW"/>
</dbReference>
<feature type="binding site" evidence="11">
    <location>
        <position position="174"/>
    </location>
    <ligand>
        <name>substrate</name>
    </ligand>
</feature>
<evidence type="ECO:0000256" key="3">
    <source>
        <dbReference type="ARBA" id="ARBA00017267"/>
    </source>
</evidence>
<dbReference type="EMBL" id="JAGGLC010000004">
    <property type="protein sequence ID" value="MBP1987554.1"/>
    <property type="molecule type" value="Genomic_DNA"/>
</dbReference>
<feature type="binding site" evidence="11">
    <location>
        <position position="71"/>
    </location>
    <ligand>
        <name>substrate</name>
    </ligand>
</feature>
<dbReference type="Proteomes" id="UP000823736">
    <property type="component" value="Unassembled WGS sequence"/>
</dbReference>
<dbReference type="PANTHER" id="PTHR43654">
    <property type="entry name" value="GLUTAMATE 5-KINASE"/>
    <property type="match status" value="1"/>
</dbReference>